<keyword evidence="4" id="KW-1185">Reference proteome</keyword>
<dbReference type="InterPro" id="IPR008254">
    <property type="entry name" value="Flavodoxin/NO_synth"/>
</dbReference>
<evidence type="ECO:0000259" key="2">
    <source>
        <dbReference type="PROSITE" id="PS50902"/>
    </source>
</evidence>
<dbReference type="GO" id="GO:0010181">
    <property type="term" value="F:FMN binding"/>
    <property type="evidence" value="ECO:0007669"/>
    <property type="project" value="InterPro"/>
</dbReference>
<dbReference type="InterPro" id="IPR029039">
    <property type="entry name" value="Flavoprotein-like_sf"/>
</dbReference>
<evidence type="ECO:0000313" key="4">
    <source>
        <dbReference type="Proteomes" id="UP000675379"/>
    </source>
</evidence>
<gene>
    <name evidence="3" type="ORF">KCG48_05340</name>
</gene>
<dbReference type="Gene3D" id="3.60.15.10">
    <property type="entry name" value="Ribonuclease Z/Hydroxyacylglutathione hydrolase-like"/>
    <property type="match status" value="1"/>
</dbReference>
<evidence type="ECO:0000313" key="3">
    <source>
        <dbReference type="EMBL" id="MBR0575763.1"/>
    </source>
</evidence>
<dbReference type="GO" id="GO:0046872">
    <property type="term" value="F:metal ion binding"/>
    <property type="evidence" value="ECO:0007669"/>
    <property type="project" value="InterPro"/>
</dbReference>
<reference evidence="3" key="1">
    <citation type="submission" date="2021-04" db="EMBL/GenBank/DDBJ databases">
        <title>Proteiniclasticum sedimins sp. nov., an obligate anaerobic bacterium isolated from anaerobic sludge.</title>
        <authorList>
            <person name="Liu J."/>
        </authorList>
    </citation>
    <scope>NUCLEOTIDE SEQUENCE</scope>
    <source>
        <strain evidence="3">BAD-10</strain>
    </source>
</reference>
<name>A0A941CR07_9CLOT</name>
<dbReference type="EMBL" id="JAGSCS010000005">
    <property type="protein sequence ID" value="MBR0575763.1"/>
    <property type="molecule type" value="Genomic_DNA"/>
</dbReference>
<dbReference type="Proteomes" id="UP000675379">
    <property type="component" value="Unassembled WGS sequence"/>
</dbReference>
<evidence type="ECO:0000256" key="1">
    <source>
        <dbReference type="ARBA" id="ARBA00007121"/>
    </source>
</evidence>
<accession>A0A941CR07</accession>
<dbReference type="CDD" id="cd07709">
    <property type="entry name" value="flavodiiron_proteins_MBL-fold"/>
    <property type="match status" value="1"/>
</dbReference>
<dbReference type="SUPFAM" id="SSF52218">
    <property type="entry name" value="Flavoproteins"/>
    <property type="match status" value="1"/>
</dbReference>
<dbReference type="SMART" id="SM00849">
    <property type="entry name" value="Lactamase_B"/>
    <property type="match status" value="1"/>
</dbReference>
<organism evidence="3 4">
    <name type="scientific">Proteiniclasticum sediminis</name>
    <dbReference type="NCBI Taxonomy" id="2804028"/>
    <lineage>
        <taxon>Bacteria</taxon>
        <taxon>Bacillati</taxon>
        <taxon>Bacillota</taxon>
        <taxon>Clostridia</taxon>
        <taxon>Eubacteriales</taxon>
        <taxon>Clostridiaceae</taxon>
        <taxon>Proteiniclasticum</taxon>
    </lineage>
</organism>
<proteinExistence type="inferred from homology"/>
<dbReference type="InterPro" id="IPR001279">
    <property type="entry name" value="Metallo-B-lactamas"/>
</dbReference>
<comment type="caution">
    <text evidence="3">The sequence shown here is derived from an EMBL/GenBank/DDBJ whole genome shotgun (WGS) entry which is preliminary data.</text>
</comment>
<dbReference type="RefSeq" id="WP_211800373.1">
    <property type="nucleotide sequence ID" value="NZ_JAGSCS010000005.1"/>
</dbReference>
<dbReference type="AlphaFoldDB" id="A0A941CR07"/>
<dbReference type="PROSITE" id="PS00201">
    <property type="entry name" value="FLAVODOXIN"/>
    <property type="match status" value="1"/>
</dbReference>
<dbReference type="SUPFAM" id="SSF56281">
    <property type="entry name" value="Metallo-hydrolase/oxidoreductase"/>
    <property type="match status" value="1"/>
</dbReference>
<protein>
    <submittedName>
        <fullName evidence="3">FprA family A-type flavoprotein</fullName>
    </submittedName>
</protein>
<dbReference type="GO" id="GO:0016651">
    <property type="term" value="F:oxidoreductase activity, acting on NAD(P)H"/>
    <property type="evidence" value="ECO:0007669"/>
    <property type="project" value="UniProtKB-ARBA"/>
</dbReference>
<dbReference type="PROSITE" id="PS50902">
    <property type="entry name" value="FLAVODOXIN_LIKE"/>
    <property type="match status" value="1"/>
</dbReference>
<dbReference type="GO" id="GO:0009055">
    <property type="term" value="F:electron transfer activity"/>
    <property type="evidence" value="ECO:0007669"/>
    <property type="project" value="InterPro"/>
</dbReference>
<comment type="similarity">
    <text evidence="1">In the N-terminal section; belongs to the zinc metallo-hydrolase group 3 family.</text>
</comment>
<dbReference type="PANTHER" id="PTHR43717">
    <property type="entry name" value="ANAEROBIC NITRIC OXIDE REDUCTASE FLAVORUBREDOXIN"/>
    <property type="match status" value="1"/>
</dbReference>
<feature type="domain" description="Flavodoxin-like" evidence="2">
    <location>
        <begin position="251"/>
        <end position="401"/>
    </location>
</feature>
<sequence>MKEIAKNIYWVGKVDDRKVPFHRLILEKGTSYNAYLIKDEKNALIDTVDLLFGREFVENLAEVLPLDTLSYVVINHTEPDHSGALGALIRKAPNAQVVCTAKAVPELMAMYKIEASRFLVVTTGDELSLGETTLSFHETPFLHTEETMVTYHKETQVLFTCDIFSTHVADEGVLKISELPDAETMLEDFKVYYKLIMDPHRRYILPMIDVVKNLPLTMIATSHGYVLDQDLEKYIGFYEESAHEGKNNVKALILFNSMSGNTKKMARILEGELTAQGIQVESVNTEKADKDEVLRKIQEADGVLFGSSTRYADLSGNLETILKELKELEVEGKVAAAFGSYGWSGEAAEVIQDYLLAAGMKALRSSDVIKSTGMDNVTFPLRVKFNPEDSLPMIKAASAVFADAIRY</sequence>
<dbReference type="Gene3D" id="3.40.50.360">
    <property type="match status" value="1"/>
</dbReference>
<dbReference type="PANTHER" id="PTHR43717:SF1">
    <property type="entry name" value="ANAEROBIC NITRIC OXIDE REDUCTASE FLAVORUBREDOXIN"/>
    <property type="match status" value="1"/>
</dbReference>
<dbReference type="Pfam" id="PF19583">
    <property type="entry name" value="ODP"/>
    <property type="match status" value="1"/>
</dbReference>
<dbReference type="InterPro" id="IPR045761">
    <property type="entry name" value="ODP_dom"/>
</dbReference>
<dbReference type="Pfam" id="PF00258">
    <property type="entry name" value="Flavodoxin_1"/>
    <property type="match status" value="1"/>
</dbReference>
<dbReference type="InterPro" id="IPR001226">
    <property type="entry name" value="Flavodoxin_CS"/>
</dbReference>
<dbReference type="InterPro" id="IPR036866">
    <property type="entry name" value="RibonucZ/Hydroxyglut_hydro"/>
</dbReference>
<dbReference type="PIRSF" id="PIRSF005243">
    <property type="entry name" value="ROO"/>
    <property type="match status" value="1"/>
</dbReference>
<dbReference type="InterPro" id="IPR016440">
    <property type="entry name" value="Rubredoxin-O_OxRdtase"/>
</dbReference>